<feature type="transmembrane region" description="Helical" evidence="1">
    <location>
        <begin position="50"/>
        <end position="73"/>
    </location>
</feature>
<reference evidence="3" key="1">
    <citation type="journal article" date="2019" name="Int. J. Syst. Evol. Microbiol.">
        <title>The Global Catalogue of Microorganisms (GCM) 10K type strain sequencing project: providing services to taxonomists for standard genome sequencing and annotation.</title>
        <authorList>
            <consortium name="The Broad Institute Genomics Platform"/>
            <consortium name="The Broad Institute Genome Sequencing Center for Infectious Disease"/>
            <person name="Wu L."/>
            <person name="Ma J."/>
        </authorList>
    </citation>
    <scope>NUCLEOTIDE SEQUENCE [LARGE SCALE GENOMIC DNA]</scope>
    <source>
        <strain evidence="3">JCM 17337</strain>
    </source>
</reference>
<comment type="caution">
    <text evidence="2">The sequence shown here is derived from an EMBL/GenBank/DDBJ whole genome shotgun (WGS) entry which is preliminary data.</text>
</comment>
<accession>A0ABP7H6Q5</accession>
<evidence type="ECO:0000256" key="1">
    <source>
        <dbReference type="SAM" id="Phobius"/>
    </source>
</evidence>
<gene>
    <name evidence="2" type="ORF">GCM10022423_46020</name>
</gene>
<protein>
    <submittedName>
        <fullName evidence="2">Uncharacterized protein</fullName>
    </submittedName>
</protein>
<evidence type="ECO:0000313" key="2">
    <source>
        <dbReference type="EMBL" id="GAA3783848.1"/>
    </source>
</evidence>
<keyword evidence="1" id="KW-1133">Transmembrane helix</keyword>
<dbReference type="EMBL" id="BAABDU010000011">
    <property type="protein sequence ID" value="GAA3783848.1"/>
    <property type="molecule type" value="Genomic_DNA"/>
</dbReference>
<evidence type="ECO:0000313" key="3">
    <source>
        <dbReference type="Proteomes" id="UP001500748"/>
    </source>
</evidence>
<keyword evidence="1" id="KW-0472">Membrane</keyword>
<sequence length="74" mass="8571">MVETIDYVFLPLQKRDYLKTRSQPFSAPAEQNIYRISIKQIKKAPAERHIFTIICRSAGALCLNLYFLAINILL</sequence>
<organism evidence="2 3">
    <name type="scientific">Flavobacterium ginsengiterrae</name>
    <dbReference type="NCBI Taxonomy" id="871695"/>
    <lineage>
        <taxon>Bacteria</taxon>
        <taxon>Pseudomonadati</taxon>
        <taxon>Bacteroidota</taxon>
        <taxon>Flavobacteriia</taxon>
        <taxon>Flavobacteriales</taxon>
        <taxon>Flavobacteriaceae</taxon>
        <taxon>Flavobacterium</taxon>
    </lineage>
</organism>
<name>A0ABP7H6Q5_9FLAO</name>
<keyword evidence="1" id="KW-0812">Transmembrane</keyword>
<dbReference type="Proteomes" id="UP001500748">
    <property type="component" value="Unassembled WGS sequence"/>
</dbReference>
<keyword evidence="3" id="KW-1185">Reference proteome</keyword>
<proteinExistence type="predicted"/>